<name>A0A4Q2KU42_9MICO</name>
<sequence length="152" mass="16524">MSLAPASLPFVDEHSVAIEADREAGWVSLQRVLEATGSSGLARYARMIRAVDTTASGPRPLSEGSAFPGFHVVAADEPQHLALAGRHLFSVYALIFHLDEVAPGRTVLRAETRAEFPGVKGAIYRMLVIRSRAHVLATRRILSAVKRAAERR</sequence>
<protein>
    <recommendedName>
        <fullName evidence="3">DUF2867 domain-containing protein</fullName>
    </recommendedName>
</protein>
<organism evidence="1 2">
    <name type="scientific">Agromyces albus</name>
    <dbReference type="NCBI Taxonomy" id="205332"/>
    <lineage>
        <taxon>Bacteria</taxon>
        <taxon>Bacillati</taxon>
        <taxon>Actinomycetota</taxon>
        <taxon>Actinomycetes</taxon>
        <taxon>Micrococcales</taxon>
        <taxon>Microbacteriaceae</taxon>
        <taxon>Agromyces</taxon>
    </lineage>
</organism>
<dbReference type="Proteomes" id="UP000293865">
    <property type="component" value="Unassembled WGS sequence"/>
</dbReference>
<accession>A0A4Q2KU42</accession>
<dbReference type="RefSeq" id="WP_129522389.1">
    <property type="nucleotide sequence ID" value="NZ_SDPN01000056.1"/>
</dbReference>
<comment type="caution">
    <text evidence="1">The sequence shown here is derived from an EMBL/GenBank/DDBJ whole genome shotgun (WGS) entry which is preliminary data.</text>
</comment>
<keyword evidence="2" id="KW-1185">Reference proteome</keyword>
<evidence type="ECO:0000313" key="1">
    <source>
        <dbReference type="EMBL" id="RXZ67243.1"/>
    </source>
</evidence>
<dbReference type="OrthoDB" id="9804442at2"/>
<reference evidence="1 2" key="1">
    <citation type="submission" date="2019-01" db="EMBL/GenBank/DDBJ databases">
        <title>Agromyces.</title>
        <authorList>
            <person name="Li J."/>
        </authorList>
    </citation>
    <scope>NUCLEOTIDE SEQUENCE [LARGE SCALE GENOMIC DNA]</scope>
    <source>
        <strain evidence="1 2">DSM 15934</strain>
    </source>
</reference>
<gene>
    <name evidence="1" type="ORF">ESP51_18615</name>
</gene>
<evidence type="ECO:0000313" key="2">
    <source>
        <dbReference type="Proteomes" id="UP000293865"/>
    </source>
</evidence>
<dbReference type="AlphaFoldDB" id="A0A4Q2KU42"/>
<proteinExistence type="predicted"/>
<evidence type="ECO:0008006" key="3">
    <source>
        <dbReference type="Google" id="ProtNLM"/>
    </source>
</evidence>
<dbReference type="EMBL" id="SDPN01000056">
    <property type="protein sequence ID" value="RXZ67243.1"/>
    <property type="molecule type" value="Genomic_DNA"/>
</dbReference>